<name>A0A2I1GBT9_9GLOM</name>
<dbReference type="VEuPathDB" id="FungiDB:RhiirFUN_026303"/>
<gene>
    <name evidence="1" type="ORF">RhiirA4_442933</name>
</gene>
<accession>A0A2I1GBT9</accession>
<protein>
    <recommendedName>
        <fullName evidence="3">Cyanocobalamin reductase (cyanide-eliminating)</fullName>
    </recommendedName>
</protein>
<dbReference type="Proteomes" id="UP000234323">
    <property type="component" value="Unassembled WGS sequence"/>
</dbReference>
<proteinExistence type="predicted"/>
<evidence type="ECO:0008006" key="3">
    <source>
        <dbReference type="Google" id="ProtNLM"/>
    </source>
</evidence>
<organism evidence="1 2">
    <name type="scientific">Rhizophagus irregularis</name>
    <dbReference type="NCBI Taxonomy" id="588596"/>
    <lineage>
        <taxon>Eukaryota</taxon>
        <taxon>Fungi</taxon>
        <taxon>Fungi incertae sedis</taxon>
        <taxon>Mucoromycota</taxon>
        <taxon>Glomeromycotina</taxon>
        <taxon>Glomeromycetes</taxon>
        <taxon>Glomerales</taxon>
        <taxon>Glomeraceae</taxon>
        <taxon>Rhizophagus</taxon>
    </lineage>
</organism>
<evidence type="ECO:0000313" key="1">
    <source>
        <dbReference type="EMBL" id="PKY44100.1"/>
    </source>
</evidence>
<keyword evidence="2" id="KW-1185">Reference proteome</keyword>
<dbReference type="VEuPathDB" id="FungiDB:RhiirA1_514979"/>
<dbReference type="OrthoDB" id="409189at2759"/>
<reference evidence="1 2" key="1">
    <citation type="submission" date="2015-10" db="EMBL/GenBank/DDBJ databases">
        <title>Genome analyses suggest a sexual origin of heterokaryosis in a supposedly ancient asexual fungus.</title>
        <authorList>
            <person name="Ropars J."/>
            <person name="Sedzielewska K."/>
            <person name="Noel J."/>
            <person name="Charron P."/>
            <person name="Farinelli L."/>
            <person name="Marton T."/>
            <person name="Kruger M."/>
            <person name="Pelin A."/>
            <person name="Brachmann A."/>
            <person name="Corradi N."/>
        </authorList>
    </citation>
    <scope>NUCLEOTIDE SEQUENCE [LARGE SCALE GENOMIC DNA]</scope>
    <source>
        <strain evidence="1 2">A4</strain>
    </source>
</reference>
<comment type="caution">
    <text evidence="1">The sequence shown here is derived from an EMBL/GenBank/DDBJ whole genome shotgun (WGS) entry which is preliminary data.</text>
</comment>
<dbReference type="VEuPathDB" id="FungiDB:FUN_001640"/>
<evidence type="ECO:0000313" key="2">
    <source>
        <dbReference type="Proteomes" id="UP000234323"/>
    </source>
</evidence>
<dbReference type="EMBL" id="LLXI01000299">
    <property type="protein sequence ID" value="PKY44100.1"/>
    <property type="molecule type" value="Genomic_DNA"/>
</dbReference>
<sequence>MPPSIHWEEITKLISARLYTLGFDSVKAFPAQRYNEKLSTYSPLPTFSQTNSTLSILVGNTKHLWTEFLKYYSTEIFTNYTYEIPPSSNHCASSTTYSEDSDNEEYKKQNPLDYYTRISITKVIKEIILLKNLANLNYDIRYTFDLDKKKFVAFQILAENASFAYYNRICYLNVHKEFGPWIGLRAVITFDIEGPLNSLQLFPELKNPFPEGDENLERKIQEIYGTKDHNYHQQDNRMITDENKSDTDTKSEEIKEQWHKFVELRDIASGFMDKELLEKYRYSKDQIEYHYTNNIELLNRIVLNNKN</sequence>
<dbReference type="AlphaFoldDB" id="A0A2I1GBT9"/>